<name>A0ABR9XFR2_9SPHI</name>
<accession>A0ABR9XFR2</accession>
<dbReference type="EMBL" id="JADFFM010000001">
    <property type="protein sequence ID" value="MBE9666106.1"/>
    <property type="molecule type" value="Genomic_DNA"/>
</dbReference>
<dbReference type="Gene3D" id="3.40.50.1820">
    <property type="entry name" value="alpha/beta hydrolase"/>
    <property type="match status" value="1"/>
</dbReference>
<keyword evidence="1" id="KW-0732">Signal</keyword>
<evidence type="ECO:0000313" key="3">
    <source>
        <dbReference type="EMBL" id="MBE9666106.1"/>
    </source>
</evidence>
<feature type="domain" description="Acetyl xylan esterase" evidence="2">
    <location>
        <begin position="36"/>
        <end position="311"/>
    </location>
</feature>
<dbReference type="PANTHER" id="PTHR40111">
    <property type="entry name" value="CEPHALOSPORIN-C DEACETYLASE"/>
    <property type="match status" value="1"/>
</dbReference>
<gene>
    <name evidence="3" type="ORF">IRJ18_07015</name>
</gene>
<comment type="caution">
    <text evidence="3">The sequence shown here is derived from an EMBL/GenBank/DDBJ whole genome shotgun (WGS) entry which is preliminary data.</text>
</comment>
<dbReference type="InterPro" id="IPR039069">
    <property type="entry name" value="CE7"/>
</dbReference>
<dbReference type="RefSeq" id="WP_194105477.1">
    <property type="nucleotide sequence ID" value="NZ_JADFFM010000001.1"/>
</dbReference>
<evidence type="ECO:0000259" key="2">
    <source>
        <dbReference type="Pfam" id="PF05448"/>
    </source>
</evidence>
<evidence type="ECO:0000256" key="1">
    <source>
        <dbReference type="SAM" id="SignalP"/>
    </source>
</evidence>
<feature type="chain" id="PRO_5046187424" evidence="1">
    <location>
        <begin position="27"/>
        <end position="320"/>
    </location>
</feature>
<protein>
    <submittedName>
        <fullName evidence="3">Acetylxylan esterase</fullName>
    </submittedName>
</protein>
<organism evidence="3 4">
    <name type="scientific">Mucilaginibacter boryungensis</name>
    <dbReference type="NCBI Taxonomy" id="768480"/>
    <lineage>
        <taxon>Bacteria</taxon>
        <taxon>Pseudomonadati</taxon>
        <taxon>Bacteroidota</taxon>
        <taxon>Sphingobacteriia</taxon>
        <taxon>Sphingobacteriales</taxon>
        <taxon>Sphingobacteriaceae</taxon>
        <taxon>Mucilaginibacter</taxon>
    </lineage>
</organism>
<feature type="signal peptide" evidence="1">
    <location>
        <begin position="1"/>
        <end position="26"/>
    </location>
</feature>
<dbReference type="Pfam" id="PF05448">
    <property type="entry name" value="AXE1"/>
    <property type="match status" value="1"/>
</dbReference>
<dbReference type="SUPFAM" id="SSF53474">
    <property type="entry name" value="alpha/beta-Hydrolases"/>
    <property type="match status" value="1"/>
</dbReference>
<dbReference type="InterPro" id="IPR029058">
    <property type="entry name" value="AB_hydrolase_fold"/>
</dbReference>
<proteinExistence type="predicted"/>
<dbReference type="Proteomes" id="UP000632774">
    <property type="component" value="Unassembled WGS sequence"/>
</dbReference>
<reference evidence="3 4" key="1">
    <citation type="submission" date="2020-10" db="EMBL/GenBank/DDBJ databases">
        <title>Mucilaginibacter mali sp. nov., isolated from rhizosphere soil of apple orchard.</title>
        <authorList>
            <person name="Lee J.-S."/>
            <person name="Kim H.S."/>
            <person name="Kim J.-S."/>
        </authorList>
    </citation>
    <scope>NUCLEOTIDE SEQUENCE [LARGE SCALE GENOMIC DNA]</scope>
    <source>
        <strain evidence="3 4">KCTC 23157</strain>
    </source>
</reference>
<sequence length="320" mass="35787">MNKSNRVIYFLIITCVTVSNLWPANAKAVPADSLTNYIQAFWKTTKQRLAAEPIEAVVTPTKEALPYHTYKVKLRGLNGVYFYVMMSVPVQGEAPTKPWPVIITTCGYGVSAGQGIMLAECQRGYVILQVYPRGQGISDEFFKITGDKLTMNGENPDGAYYQGCYADMIRTIDFAMTQPDIDPDRVALMSTSQGGGICLAVASLDPRVKAVVAHVPFLCNMRLAATTPSLVKTILDKHKNSDTYLATLNYFDPYYLVQNIHCPVLMSAGGKDMMCPQSTIESVYDILKCKKKLKVYPNLAHTTCLDFYNEWWPWVKKQLK</sequence>
<keyword evidence="4" id="KW-1185">Reference proteome</keyword>
<dbReference type="PANTHER" id="PTHR40111:SF1">
    <property type="entry name" value="CEPHALOSPORIN-C DEACETYLASE"/>
    <property type="match status" value="1"/>
</dbReference>
<dbReference type="InterPro" id="IPR008391">
    <property type="entry name" value="AXE1_dom"/>
</dbReference>
<evidence type="ECO:0000313" key="4">
    <source>
        <dbReference type="Proteomes" id="UP000632774"/>
    </source>
</evidence>